<dbReference type="VEuPathDB" id="FungiDB:I7I52_09278"/>
<gene>
    <name evidence="1" type="ORF">I7I52_09278</name>
</gene>
<dbReference type="EMBL" id="JAEVHI010000002">
    <property type="protein sequence ID" value="KAG5299088.1"/>
    <property type="molecule type" value="Genomic_DNA"/>
</dbReference>
<sequence length="75" mass="8703">MIHDSKIQSDLVQTIPRFISTAFIDGSHPSANGGLIQFGWMNSKTFDLIQRAQERVSLKCFFFFKKKKKEKKNHT</sequence>
<proteinExistence type="predicted"/>
<evidence type="ECO:0000313" key="1">
    <source>
        <dbReference type="EMBL" id="KAG5299088.1"/>
    </source>
</evidence>
<comment type="caution">
    <text evidence="1">The sequence shown here is derived from an EMBL/GenBank/DDBJ whole genome shotgun (WGS) entry which is preliminary data.</text>
</comment>
<protein>
    <submittedName>
        <fullName evidence="1">Uncharacterized protein</fullName>
    </submittedName>
</protein>
<name>A0A8H8D441_AJECA</name>
<dbReference type="Proteomes" id="UP000670092">
    <property type="component" value="Unassembled WGS sequence"/>
</dbReference>
<dbReference type="AlphaFoldDB" id="A0A8H8D441"/>
<evidence type="ECO:0000313" key="2">
    <source>
        <dbReference type="Proteomes" id="UP000670092"/>
    </source>
</evidence>
<organism evidence="1 2">
    <name type="scientific">Ajellomyces capsulatus</name>
    <name type="common">Darling's disease fungus</name>
    <name type="synonym">Histoplasma capsulatum</name>
    <dbReference type="NCBI Taxonomy" id="5037"/>
    <lineage>
        <taxon>Eukaryota</taxon>
        <taxon>Fungi</taxon>
        <taxon>Dikarya</taxon>
        <taxon>Ascomycota</taxon>
        <taxon>Pezizomycotina</taxon>
        <taxon>Eurotiomycetes</taxon>
        <taxon>Eurotiomycetidae</taxon>
        <taxon>Onygenales</taxon>
        <taxon>Ajellomycetaceae</taxon>
        <taxon>Histoplasma</taxon>
    </lineage>
</organism>
<accession>A0A8H8D441</accession>
<reference evidence="1 2" key="1">
    <citation type="submission" date="2021-01" db="EMBL/GenBank/DDBJ databases">
        <title>Chromosome-level genome assembly of a human fungal pathogen reveals clustering of transcriptionally co-regulated genes.</title>
        <authorList>
            <person name="Voorhies M."/>
            <person name="Cohen S."/>
            <person name="Shea T.P."/>
            <person name="Petrus S."/>
            <person name="Munoz J.F."/>
            <person name="Poplawski S."/>
            <person name="Goldman W.E."/>
            <person name="Michael T."/>
            <person name="Cuomo C.A."/>
            <person name="Sil A."/>
            <person name="Beyhan S."/>
        </authorList>
    </citation>
    <scope>NUCLEOTIDE SEQUENCE [LARGE SCALE GENOMIC DNA]</scope>
    <source>
        <strain evidence="1 2">G184AR</strain>
    </source>
</reference>